<organism evidence="1 2">
    <name type="scientific">Palleniella muris</name>
    <dbReference type="NCBI Taxonomy" id="3038145"/>
    <lineage>
        <taxon>Bacteria</taxon>
        <taxon>Pseudomonadati</taxon>
        <taxon>Bacteroidota</taxon>
        <taxon>Bacteroidia</taxon>
        <taxon>Bacteroidales</taxon>
        <taxon>Prevotellaceae</taxon>
        <taxon>Palleniella</taxon>
    </lineage>
</organism>
<protein>
    <submittedName>
        <fullName evidence="1">Uncharacterized protein</fullName>
    </submittedName>
</protein>
<comment type="caution">
    <text evidence="1">The sequence shown here is derived from an EMBL/GenBank/DDBJ whole genome shotgun (WGS) entry which is preliminary data.</text>
</comment>
<gene>
    <name evidence="1" type="ORF">E5358_12785</name>
</gene>
<sequence>MTRFGIVLIIVALLGYSGRATMAYMEQSKKTKALAQTINVLNQNVETCKIRLSDSVAIYAARVENLNMTIDNLRHRYQDLLKGNGIKPKEVTAITEVGVATHNVDTVQVVIDRFGGLMASYTDDFATISVNIDSARTAIIDYSIRDSITVINYQKKHSLLFGLIRWKENTRTVVFSKNPKTRIAGVTAINNMEK</sequence>
<dbReference type="EMBL" id="SRZC01000025">
    <property type="protein sequence ID" value="TGX80526.1"/>
    <property type="molecule type" value="Genomic_DNA"/>
</dbReference>
<evidence type="ECO:0000313" key="2">
    <source>
        <dbReference type="Proteomes" id="UP000308886"/>
    </source>
</evidence>
<proteinExistence type="predicted"/>
<evidence type="ECO:0000313" key="1">
    <source>
        <dbReference type="EMBL" id="TGX80526.1"/>
    </source>
</evidence>
<accession>A0AC61QMM3</accession>
<reference evidence="1" key="1">
    <citation type="submission" date="2019-04" db="EMBL/GenBank/DDBJ databases">
        <title>Microbes associate with the intestines of laboratory mice.</title>
        <authorList>
            <person name="Navarre W."/>
            <person name="Wong E."/>
            <person name="Huang K."/>
            <person name="Tropini C."/>
            <person name="Ng K."/>
            <person name="Yu B."/>
        </authorList>
    </citation>
    <scope>NUCLEOTIDE SEQUENCE</scope>
    <source>
        <strain evidence="1">NM73_A23</strain>
    </source>
</reference>
<dbReference type="Proteomes" id="UP000308886">
    <property type="component" value="Unassembled WGS sequence"/>
</dbReference>
<name>A0AC61QMM3_9BACT</name>
<keyword evidence="2" id="KW-1185">Reference proteome</keyword>